<dbReference type="AlphaFoldDB" id="A0A8X6RD23"/>
<dbReference type="EMBL" id="BMAU01021094">
    <property type="protein sequence ID" value="GFX90307.1"/>
    <property type="molecule type" value="Genomic_DNA"/>
</dbReference>
<dbReference type="Proteomes" id="UP000887159">
    <property type="component" value="Unassembled WGS sequence"/>
</dbReference>
<accession>A0A8X6RD23</accession>
<evidence type="ECO:0000313" key="1">
    <source>
        <dbReference type="EMBL" id="GFX90307.1"/>
    </source>
</evidence>
<evidence type="ECO:0000313" key="2">
    <source>
        <dbReference type="Proteomes" id="UP000887159"/>
    </source>
</evidence>
<organism evidence="1 2">
    <name type="scientific">Trichonephila clavipes</name>
    <name type="common">Golden silk orbweaver</name>
    <name type="synonym">Nephila clavipes</name>
    <dbReference type="NCBI Taxonomy" id="2585209"/>
    <lineage>
        <taxon>Eukaryota</taxon>
        <taxon>Metazoa</taxon>
        <taxon>Ecdysozoa</taxon>
        <taxon>Arthropoda</taxon>
        <taxon>Chelicerata</taxon>
        <taxon>Arachnida</taxon>
        <taxon>Araneae</taxon>
        <taxon>Araneomorphae</taxon>
        <taxon>Entelegynae</taxon>
        <taxon>Araneoidea</taxon>
        <taxon>Nephilidae</taxon>
        <taxon>Trichonephila</taxon>
    </lineage>
</organism>
<reference evidence="1" key="1">
    <citation type="submission" date="2020-08" db="EMBL/GenBank/DDBJ databases">
        <title>Multicomponent nature underlies the extraordinary mechanical properties of spider dragline silk.</title>
        <authorList>
            <person name="Kono N."/>
            <person name="Nakamura H."/>
            <person name="Mori M."/>
            <person name="Yoshida Y."/>
            <person name="Ohtoshi R."/>
            <person name="Malay A.D."/>
            <person name="Moran D.A.P."/>
            <person name="Tomita M."/>
            <person name="Numata K."/>
            <person name="Arakawa K."/>
        </authorList>
    </citation>
    <scope>NUCLEOTIDE SEQUENCE</scope>
</reference>
<keyword evidence="2" id="KW-1185">Reference proteome</keyword>
<gene>
    <name evidence="1" type="ORF">TNCV_3848821</name>
</gene>
<sequence length="109" mass="12178">MTGSVAGSPRVVEQCDVNIQSITIYNIDRNMIQSGLTCTLAFRLQDPSPPMDKRKSVGLDFFVKDSALGSSAMRYFQWVSNPFSVDIKYKSRNALASLNDLKEALFQHV</sequence>
<protein>
    <submittedName>
        <fullName evidence="1">Uncharacterized protein</fullName>
    </submittedName>
</protein>
<comment type="caution">
    <text evidence="1">The sequence shown here is derived from an EMBL/GenBank/DDBJ whole genome shotgun (WGS) entry which is preliminary data.</text>
</comment>
<proteinExistence type="predicted"/>
<name>A0A8X6RD23_TRICX</name>